<evidence type="ECO:0000313" key="3">
    <source>
        <dbReference type="Proteomes" id="UP001589738"/>
    </source>
</evidence>
<accession>A0ABV6KXR5</accession>
<dbReference type="EMBL" id="JBHLUU010000127">
    <property type="protein sequence ID" value="MFC0478137.1"/>
    <property type="molecule type" value="Genomic_DNA"/>
</dbReference>
<reference evidence="2 3" key="1">
    <citation type="submission" date="2024-09" db="EMBL/GenBank/DDBJ databases">
        <authorList>
            <person name="Sun Q."/>
            <person name="Mori K."/>
        </authorList>
    </citation>
    <scope>NUCLEOTIDE SEQUENCE [LARGE SCALE GENOMIC DNA]</scope>
    <source>
        <strain evidence="2 3">CGMCC 1.9126</strain>
    </source>
</reference>
<dbReference type="RefSeq" id="WP_160546040.1">
    <property type="nucleotide sequence ID" value="NZ_JBHLUU010000127.1"/>
</dbReference>
<evidence type="ECO:0000313" key="2">
    <source>
        <dbReference type="EMBL" id="MFC0478137.1"/>
    </source>
</evidence>
<dbReference type="Pfam" id="PF08858">
    <property type="entry name" value="IDEAL"/>
    <property type="match status" value="1"/>
</dbReference>
<feature type="domain" description="IDEAL" evidence="1">
    <location>
        <begin position="24"/>
        <end position="60"/>
    </location>
</feature>
<dbReference type="Proteomes" id="UP001589738">
    <property type="component" value="Unassembled WGS sequence"/>
</dbReference>
<keyword evidence="3" id="KW-1185">Reference proteome</keyword>
<protein>
    <submittedName>
        <fullName evidence="2">IDEAL domain-containing protein</fullName>
    </submittedName>
</protein>
<proteinExistence type="predicted"/>
<dbReference type="SMART" id="SM00914">
    <property type="entry name" value="IDEAL"/>
    <property type="match status" value="1"/>
</dbReference>
<dbReference type="InterPro" id="IPR014957">
    <property type="entry name" value="IDEAL_dom"/>
</dbReference>
<evidence type="ECO:0000259" key="1">
    <source>
        <dbReference type="SMART" id="SM00914"/>
    </source>
</evidence>
<organism evidence="2 3">
    <name type="scientific">Robertmurraya beringensis</name>
    <dbReference type="NCBI Taxonomy" id="641660"/>
    <lineage>
        <taxon>Bacteria</taxon>
        <taxon>Bacillati</taxon>
        <taxon>Bacillota</taxon>
        <taxon>Bacilli</taxon>
        <taxon>Bacillales</taxon>
        <taxon>Bacillaceae</taxon>
        <taxon>Robertmurraya</taxon>
    </lineage>
</organism>
<comment type="caution">
    <text evidence="2">The sequence shown here is derived from an EMBL/GenBank/DDBJ whole genome shotgun (WGS) entry which is preliminary data.</text>
</comment>
<name>A0ABV6KXR5_9BACI</name>
<dbReference type="Gene3D" id="4.10.810.10">
    <property type="entry name" value="Virus Scaffolding Protein, Chain A"/>
    <property type="match status" value="1"/>
</dbReference>
<gene>
    <name evidence="2" type="ORF">ACFFHF_23390</name>
</gene>
<sequence length="64" mass="7605">MEKYLLNSPQQPTEEQLSSAADMVIRQALLDYRKDKLRQEIDDSLATRNKDEFFRLTDELKNLM</sequence>
<dbReference type="InterPro" id="IPR027393">
    <property type="entry name" value="Virus_scaffolding_prot_C"/>
</dbReference>